<evidence type="ECO:0000256" key="1">
    <source>
        <dbReference type="ARBA" id="ARBA00001974"/>
    </source>
</evidence>
<accession>A0AAQ3RBM6</accession>
<keyword evidence="6 7" id="KW-0503">Monooxygenase</keyword>
<keyword evidence="8" id="KW-1185">Reference proteome</keyword>
<comment type="cofactor">
    <cofactor evidence="1">
        <name>FAD</name>
        <dbReference type="ChEBI" id="CHEBI:57692"/>
    </cofactor>
</comment>
<name>A0AAQ3RBM6_9PEZI</name>
<keyword evidence="4" id="KW-0521">NADP</keyword>
<dbReference type="Pfam" id="PF13450">
    <property type="entry name" value="NAD_binding_8"/>
    <property type="match status" value="1"/>
</dbReference>
<dbReference type="EMBL" id="CP138590">
    <property type="protein sequence ID" value="WPH03691.1"/>
    <property type="molecule type" value="Genomic_DNA"/>
</dbReference>
<evidence type="ECO:0000256" key="6">
    <source>
        <dbReference type="ARBA" id="ARBA00023033"/>
    </source>
</evidence>
<dbReference type="Gene3D" id="3.50.50.60">
    <property type="entry name" value="FAD/NAD(P)-binding domain"/>
    <property type="match status" value="3"/>
</dbReference>
<protein>
    <submittedName>
        <fullName evidence="7">Monooxygenase</fullName>
    </submittedName>
</protein>
<keyword evidence="2" id="KW-0285">Flavoprotein</keyword>
<evidence type="ECO:0000256" key="3">
    <source>
        <dbReference type="ARBA" id="ARBA00022827"/>
    </source>
</evidence>
<proteinExistence type="predicted"/>
<evidence type="ECO:0000313" key="8">
    <source>
        <dbReference type="Proteomes" id="UP001303373"/>
    </source>
</evidence>
<organism evidence="7 8">
    <name type="scientific">Acrodontium crateriforme</name>
    <dbReference type="NCBI Taxonomy" id="150365"/>
    <lineage>
        <taxon>Eukaryota</taxon>
        <taxon>Fungi</taxon>
        <taxon>Dikarya</taxon>
        <taxon>Ascomycota</taxon>
        <taxon>Pezizomycotina</taxon>
        <taxon>Dothideomycetes</taxon>
        <taxon>Dothideomycetidae</taxon>
        <taxon>Mycosphaerellales</taxon>
        <taxon>Teratosphaeriaceae</taxon>
        <taxon>Acrodontium</taxon>
    </lineage>
</organism>
<dbReference type="InterPro" id="IPR036188">
    <property type="entry name" value="FAD/NAD-bd_sf"/>
</dbReference>
<dbReference type="PANTHER" id="PTHR43872">
    <property type="entry name" value="MONOOXYGENASE, PUTATIVE (AFU_ORTHOLOGUE AFUA_8G02570)-RELATED"/>
    <property type="match status" value="1"/>
</dbReference>
<dbReference type="Proteomes" id="UP001303373">
    <property type="component" value="Chromosome 11"/>
</dbReference>
<keyword evidence="3" id="KW-0274">FAD</keyword>
<dbReference type="GO" id="GO:0050661">
    <property type="term" value="F:NADP binding"/>
    <property type="evidence" value="ECO:0007669"/>
    <property type="project" value="InterPro"/>
</dbReference>
<dbReference type="InterPro" id="IPR020946">
    <property type="entry name" value="Flavin_mOase-like"/>
</dbReference>
<dbReference type="GO" id="GO:0050660">
    <property type="term" value="F:flavin adenine dinucleotide binding"/>
    <property type="evidence" value="ECO:0007669"/>
    <property type="project" value="InterPro"/>
</dbReference>
<dbReference type="SUPFAM" id="SSF51905">
    <property type="entry name" value="FAD/NAD(P)-binding domain"/>
    <property type="match status" value="1"/>
</dbReference>
<reference evidence="7 8" key="1">
    <citation type="submission" date="2023-11" db="EMBL/GenBank/DDBJ databases">
        <title>An acidophilic fungus is an integral part of prey digestion in a carnivorous sundew plant.</title>
        <authorList>
            <person name="Tsai I.J."/>
        </authorList>
    </citation>
    <scope>NUCLEOTIDE SEQUENCE [LARGE SCALE GENOMIC DNA]</scope>
    <source>
        <strain evidence="7">169a</strain>
    </source>
</reference>
<dbReference type="FunFam" id="3.50.50.60:FF:000228">
    <property type="entry name" value="FAD-containing monooxygenase EthA"/>
    <property type="match status" value="1"/>
</dbReference>
<dbReference type="InterPro" id="IPR051820">
    <property type="entry name" value="FAD-binding_MO"/>
</dbReference>
<evidence type="ECO:0000256" key="4">
    <source>
        <dbReference type="ARBA" id="ARBA00022857"/>
    </source>
</evidence>
<evidence type="ECO:0000313" key="7">
    <source>
        <dbReference type="EMBL" id="WPH03691.1"/>
    </source>
</evidence>
<dbReference type="PANTHER" id="PTHR43872:SF1">
    <property type="entry name" value="MONOOXYGENASE, PUTATIVE (AFU_ORTHOLOGUE AFUA_8G02570)-RELATED"/>
    <property type="match status" value="1"/>
</dbReference>
<dbReference type="GO" id="GO:0004499">
    <property type="term" value="F:N,N-dimethylaniline monooxygenase activity"/>
    <property type="evidence" value="ECO:0007669"/>
    <property type="project" value="InterPro"/>
</dbReference>
<evidence type="ECO:0000256" key="5">
    <source>
        <dbReference type="ARBA" id="ARBA00023002"/>
    </source>
</evidence>
<sequence length="493" mass="55865">MFEKAGKTDYDVVIVGAGISGINFAYRLQERCPDLRITILEGRAELGGTWSLFKYPGLRSDSDLYTFGFPWRPWESHSSIAQAHLILDYMKESASMYGIDKKIQFNHMVDNAAFSSKDKTWTIDVTANGSEKKTMKSNFFLLCTGYYDYTTPLSSPIPGIENFAGTVAHPQFWPVDLDYDNKEVVVIGSGATSITLIPAMAEKAKHITMLQRSPSYVMSQPSEDKLEKLIRFFWGWCPPIEHRLIRAKWITVPFLLVHFCYNFPNFARKIFTNIIKKELPSGIPQDPNFNPSYNPFEQRVCLCPNGDFYQALRDGNASVETGIIETVTKTSIKLTNGKELNPDIIVTATGLKLRFAGGINVTVDDKPFNLADKFVWKGVMIEDMPNAAFVMGYVDASWTLGADATAQMICRILNQMKKEQVVEIVPRRTEAEKKSLQEVPFLRLTSTYVKKAERSIPKAGAKGQWQPRSYYFKDILMAWFGDIKSNMEWVRGV</sequence>
<evidence type="ECO:0000256" key="2">
    <source>
        <dbReference type="ARBA" id="ARBA00022630"/>
    </source>
</evidence>
<dbReference type="Pfam" id="PF00743">
    <property type="entry name" value="FMO-like"/>
    <property type="match status" value="1"/>
</dbReference>
<gene>
    <name evidence="7" type="ORF">R9X50_00657400</name>
</gene>
<dbReference type="AlphaFoldDB" id="A0AAQ3RBM6"/>
<keyword evidence="5" id="KW-0560">Oxidoreductase</keyword>